<accession>A0ABM1BZV3</accession>
<dbReference type="PANTHER" id="PTHR11683">
    <property type="entry name" value="MYELIN PROTEOLIPID"/>
    <property type="match status" value="1"/>
</dbReference>
<dbReference type="RefSeq" id="XP_013791766.1">
    <property type="nucleotide sequence ID" value="XM_013936312.2"/>
</dbReference>
<dbReference type="PANTHER" id="PTHR11683:SF12">
    <property type="entry name" value="M6, ISOFORM F"/>
    <property type="match status" value="1"/>
</dbReference>
<dbReference type="GeneID" id="106475633"/>
<organism evidence="2 3">
    <name type="scientific">Limulus polyphemus</name>
    <name type="common">Atlantic horseshoe crab</name>
    <dbReference type="NCBI Taxonomy" id="6850"/>
    <lineage>
        <taxon>Eukaryota</taxon>
        <taxon>Metazoa</taxon>
        <taxon>Ecdysozoa</taxon>
        <taxon>Arthropoda</taxon>
        <taxon>Chelicerata</taxon>
        <taxon>Merostomata</taxon>
        <taxon>Xiphosura</taxon>
        <taxon>Limulidae</taxon>
        <taxon>Limulus</taxon>
    </lineage>
</organism>
<evidence type="ECO:0000256" key="1">
    <source>
        <dbReference type="SAM" id="Phobius"/>
    </source>
</evidence>
<keyword evidence="1" id="KW-1133">Transmembrane helix</keyword>
<sequence length="106" mass="11487">MGCRGCLTTVPYATLIATVLCFAGSGVFLGSMYKGVALTLRMFEDVFQIQFHMLTDLRIIFVVIGGIMGILSVLLLIVGFSATGAIREKVYWGWKARMGGQISCAL</sequence>
<keyword evidence="1" id="KW-0812">Transmembrane</keyword>
<keyword evidence="2" id="KW-1185">Reference proteome</keyword>
<reference evidence="3" key="1">
    <citation type="submission" date="2025-08" db="UniProtKB">
        <authorList>
            <consortium name="RefSeq"/>
        </authorList>
    </citation>
    <scope>IDENTIFICATION</scope>
    <source>
        <tissue evidence="3">Muscle</tissue>
    </source>
</reference>
<name>A0ABM1BZV3_LIMPO</name>
<protein>
    <submittedName>
        <fullName evidence="3">Myelin proteolipid protein A-like</fullName>
    </submittedName>
</protein>
<evidence type="ECO:0000313" key="2">
    <source>
        <dbReference type="Proteomes" id="UP000694941"/>
    </source>
</evidence>
<feature type="non-terminal residue" evidence="3">
    <location>
        <position position="106"/>
    </location>
</feature>
<feature type="transmembrane region" description="Helical" evidence="1">
    <location>
        <begin position="12"/>
        <end position="33"/>
    </location>
</feature>
<keyword evidence="1" id="KW-0472">Membrane</keyword>
<proteinExistence type="predicted"/>
<evidence type="ECO:0000313" key="3">
    <source>
        <dbReference type="RefSeq" id="XP_013791766.1"/>
    </source>
</evidence>
<dbReference type="InterPro" id="IPR001614">
    <property type="entry name" value="Myelin_PLP"/>
</dbReference>
<gene>
    <name evidence="3" type="primary">LOC106475633</name>
</gene>
<dbReference type="Pfam" id="PF01275">
    <property type="entry name" value="Myelin_PLP"/>
    <property type="match status" value="1"/>
</dbReference>
<dbReference type="Proteomes" id="UP000694941">
    <property type="component" value="Unplaced"/>
</dbReference>
<feature type="transmembrane region" description="Helical" evidence="1">
    <location>
        <begin position="59"/>
        <end position="80"/>
    </location>
</feature>